<reference evidence="2" key="1">
    <citation type="submission" date="2010-05" db="EMBL/GenBank/DDBJ databases">
        <title>Complete sequence of Methylotenera sp. 301.</title>
        <authorList>
            <person name="Lucas S."/>
            <person name="Copeland A."/>
            <person name="Lapidus A."/>
            <person name="Cheng J.-F."/>
            <person name="Bruce D."/>
            <person name="Goodwin L."/>
            <person name="Pitluck S."/>
            <person name="Clum A."/>
            <person name="Land M."/>
            <person name="Hauser L."/>
            <person name="Kyrpides N."/>
            <person name="Ivanova N."/>
            <person name="Chistoservova L."/>
            <person name="Kalyuzhnaya M."/>
            <person name="Woyke T."/>
        </authorList>
    </citation>
    <scope>NUCLEOTIDE SEQUENCE [LARGE SCALE GENOMIC DNA]</scope>
    <source>
        <strain evidence="2">301</strain>
    </source>
</reference>
<dbReference type="Proteomes" id="UP000000383">
    <property type="component" value="Chromosome"/>
</dbReference>
<dbReference type="OrthoDB" id="8536869at2"/>
<dbReference type="EMBL" id="CP002056">
    <property type="protein sequence ID" value="ADI29360.1"/>
    <property type="molecule type" value="Genomic_DNA"/>
</dbReference>
<name>D7DPY9_METV0</name>
<protein>
    <recommendedName>
        <fullName evidence="3">YqjK-like protein</fullName>
    </recommendedName>
</protein>
<dbReference type="KEGG" id="meh:M301_0976"/>
<dbReference type="Pfam" id="PF13997">
    <property type="entry name" value="YqjK"/>
    <property type="match status" value="1"/>
</dbReference>
<dbReference type="eggNOG" id="ENOG5033JA7">
    <property type="taxonomic scope" value="Bacteria"/>
</dbReference>
<evidence type="ECO:0008006" key="3">
    <source>
        <dbReference type="Google" id="ProtNLM"/>
    </source>
</evidence>
<dbReference type="InterPro" id="IPR025612">
    <property type="entry name" value="YqjK"/>
</dbReference>
<organism evidence="1 2">
    <name type="scientific">Methylotenera versatilis (strain 301)</name>
    <dbReference type="NCBI Taxonomy" id="666681"/>
    <lineage>
        <taxon>Bacteria</taxon>
        <taxon>Pseudomonadati</taxon>
        <taxon>Pseudomonadota</taxon>
        <taxon>Betaproteobacteria</taxon>
        <taxon>Nitrosomonadales</taxon>
        <taxon>Methylophilaceae</taxon>
        <taxon>Methylotenera</taxon>
    </lineage>
</organism>
<dbReference type="STRING" id="666681.M301_0976"/>
<evidence type="ECO:0000313" key="1">
    <source>
        <dbReference type="EMBL" id="ADI29360.1"/>
    </source>
</evidence>
<evidence type="ECO:0000313" key="2">
    <source>
        <dbReference type="Proteomes" id="UP000000383"/>
    </source>
</evidence>
<dbReference type="AlphaFoldDB" id="D7DPY9"/>
<sequence length="93" mass="10479">MSYPLQKLTVRRQRLIAQAESQRVLLAQNADSLRKPLAMADKGLNVLRYIKHHPIVVAGGGATLLSIANPNGITKWLRRGWLAWQLTKKIINK</sequence>
<dbReference type="HOGENOM" id="CLU_179059_0_0_4"/>
<reference evidence="1 2" key="2">
    <citation type="journal article" date="2011" name="J. Bacteriol.">
        <title>Genomes of three methylotrophs from a single niche uncover genetic and metabolic divergence of Methylophilaceae.</title>
        <authorList>
            <person name="Lapidus A."/>
            <person name="Clum A."/>
            <person name="Labutti K."/>
            <person name="Kaluzhnaya M.G."/>
            <person name="Lim S."/>
            <person name="Beck D.A."/>
            <person name="Glavina Del Rio T."/>
            <person name="Nolan M."/>
            <person name="Mavromatis K."/>
            <person name="Huntemann M."/>
            <person name="Lucas S."/>
            <person name="Lidstrom M.E."/>
            <person name="Ivanova N."/>
            <person name="Chistoserdova L."/>
        </authorList>
    </citation>
    <scope>NUCLEOTIDE SEQUENCE [LARGE SCALE GENOMIC DNA]</scope>
    <source>
        <strain evidence="1 2">301</strain>
    </source>
</reference>
<accession>D7DPY9</accession>
<gene>
    <name evidence="1" type="ordered locus">M301_0976</name>
</gene>
<proteinExistence type="predicted"/>
<keyword evidence="2" id="KW-1185">Reference proteome</keyword>